<dbReference type="InterPro" id="IPR011051">
    <property type="entry name" value="RmlC_Cupin_sf"/>
</dbReference>
<keyword evidence="1" id="KW-0479">Metal-binding</keyword>
<dbReference type="InterPro" id="IPR014710">
    <property type="entry name" value="RmlC-like_jellyroll"/>
</dbReference>
<dbReference type="GO" id="GO:0016853">
    <property type="term" value="F:isomerase activity"/>
    <property type="evidence" value="ECO:0007669"/>
    <property type="project" value="UniProtKB-KW"/>
</dbReference>
<keyword evidence="3" id="KW-0413">Isomerase</keyword>
<evidence type="ECO:0000313" key="3">
    <source>
        <dbReference type="EMBL" id="SHE35359.1"/>
    </source>
</evidence>
<evidence type="ECO:0000256" key="1">
    <source>
        <dbReference type="ARBA" id="ARBA00022723"/>
    </source>
</evidence>
<dbReference type="PANTHER" id="PTHR42742:SF3">
    <property type="entry name" value="FRUCTOKINASE"/>
    <property type="match status" value="1"/>
</dbReference>
<organism evidence="3 4">
    <name type="scientific">Arenibacter palladensis</name>
    <dbReference type="NCBI Taxonomy" id="237373"/>
    <lineage>
        <taxon>Bacteria</taxon>
        <taxon>Pseudomonadati</taxon>
        <taxon>Bacteroidota</taxon>
        <taxon>Flavobacteriia</taxon>
        <taxon>Flavobacteriales</taxon>
        <taxon>Flavobacteriaceae</taxon>
        <taxon>Arenibacter</taxon>
    </lineage>
</organism>
<sequence>MSKYHKMKRNTSQLLIPIEKETQSIESYDIYPAFPLKDGIIEAGYESLAKVISKEKVVILDGYIGVDWDEVSSTLKNLIESMGFKIKMVNVNNFLKDESEIQKMVLPFLRDSDSIFGYRTTLTLCDYFDQAKIDGIKISQDYDMTIIYGTGASQTKIKGHLVYFDLPKNELQYRMRSSSISNLGITIWNTPKHMYKQFYFVDWIILNSEKKRLLPKMDIIVDQQRPGNPTWTTGSAVRGSLSEMATHYFRVRPWFEPGVWGGQWMKERFKGLNPDVPNYAWSFEMIVPENGLLLENSNKLLEVSFDMLMFQERDNVLGKAAQRFQDEFPIRFDFLDTFDGGNLSVQCHPKPDYIKKEFGENFTQDETYYIMDATEDADVYLGFQDNINSQEFKQALEHSFKTKEVLDVEKYIQKLPAKKHDLFLIPHGTVHCSGINNMVLEISATPYIFTFKMYDWQRMDLDGEPRPMNIDHAFKNLNFDRKGSNVQETLVSKPYVESSGPGWRKIHLPTHPDHFYDIYRYEFDSEITINTNDHCHILMLVEGKSIELIPNDYPAQTFQYAETFAVPAAANQYRLKNKMEGTAKVIVSFVKDEAVK</sequence>
<dbReference type="InterPro" id="IPR051804">
    <property type="entry name" value="Carb_Metab_Reg_Kinase/Isom"/>
</dbReference>
<dbReference type="PANTHER" id="PTHR42742">
    <property type="entry name" value="TRANSCRIPTIONAL REPRESSOR MPRA"/>
    <property type="match status" value="1"/>
</dbReference>
<proteinExistence type="predicted"/>
<dbReference type="AlphaFoldDB" id="A0A1M4ST54"/>
<dbReference type="Gene3D" id="2.60.120.10">
    <property type="entry name" value="Jelly Rolls"/>
    <property type="match status" value="2"/>
</dbReference>
<evidence type="ECO:0000256" key="2">
    <source>
        <dbReference type="ARBA" id="ARBA00022833"/>
    </source>
</evidence>
<keyword evidence="4" id="KW-1185">Reference proteome</keyword>
<dbReference type="SUPFAM" id="SSF51182">
    <property type="entry name" value="RmlC-like cupins"/>
    <property type="match status" value="1"/>
</dbReference>
<dbReference type="EMBL" id="FQUX01000001">
    <property type="protein sequence ID" value="SHE35359.1"/>
    <property type="molecule type" value="Genomic_DNA"/>
</dbReference>
<evidence type="ECO:0000313" key="4">
    <source>
        <dbReference type="Proteomes" id="UP000184406"/>
    </source>
</evidence>
<accession>A0A1M4ST54</accession>
<protein>
    <submittedName>
        <fullName evidence="3">Mannose-6-phosphate isomerase, class I</fullName>
    </submittedName>
</protein>
<reference evidence="4" key="1">
    <citation type="submission" date="2016-11" db="EMBL/GenBank/DDBJ databases">
        <authorList>
            <person name="Varghese N."/>
            <person name="Submissions S."/>
        </authorList>
    </citation>
    <scope>NUCLEOTIDE SEQUENCE [LARGE SCALE GENOMIC DNA]</scope>
    <source>
        <strain evidence="4">DSM 17539</strain>
    </source>
</reference>
<dbReference type="CDD" id="cd07010">
    <property type="entry name" value="cupin_PMI_type_I_N_bac"/>
    <property type="match status" value="1"/>
</dbReference>
<dbReference type="GO" id="GO:0046872">
    <property type="term" value="F:metal ion binding"/>
    <property type="evidence" value="ECO:0007669"/>
    <property type="project" value="UniProtKB-KW"/>
</dbReference>
<dbReference type="Proteomes" id="UP000184406">
    <property type="component" value="Unassembled WGS sequence"/>
</dbReference>
<gene>
    <name evidence="3" type="ORF">SAMN03080594_10119</name>
</gene>
<name>A0A1M4ST54_9FLAO</name>
<keyword evidence="2" id="KW-0862">Zinc</keyword>